<evidence type="ECO:0000313" key="3">
    <source>
        <dbReference type="EMBL" id="EEA85426.1"/>
    </source>
</evidence>
<evidence type="ECO:0000256" key="1">
    <source>
        <dbReference type="SAM" id="Coils"/>
    </source>
</evidence>
<feature type="coiled-coil region" evidence="1">
    <location>
        <begin position="33"/>
        <end position="60"/>
    </location>
</feature>
<dbReference type="AlphaFoldDB" id="B6FYH4"/>
<dbReference type="RefSeq" id="WP_006439843.1">
    <property type="nucleotide sequence ID" value="NZ_DS995356.1"/>
</dbReference>
<reference evidence="3 4" key="2">
    <citation type="submission" date="2008-10" db="EMBL/GenBank/DDBJ databases">
        <title>Draft genome sequence of Clostridium hiranonis (DSM 13275).</title>
        <authorList>
            <person name="Sudarsanam P."/>
            <person name="Ley R."/>
            <person name="Guruge J."/>
            <person name="Turnbaugh P.J."/>
            <person name="Mahowald M."/>
            <person name="Liep D."/>
            <person name="Gordon J."/>
        </authorList>
    </citation>
    <scope>NUCLEOTIDE SEQUENCE [LARGE SCALE GENOMIC DNA]</scope>
    <source>
        <strain evidence="3 4">DSM 13275</strain>
    </source>
</reference>
<evidence type="ECO:0000313" key="4">
    <source>
        <dbReference type="Proteomes" id="UP000003178"/>
    </source>
</evidence>
<dbReference type="OrthoDB" id="2052398at2"/>
<organism evidence="3 4">
    <name type="scientific">Peptacetobacter hiranonis (strain DSM 13275 / JCM 10541 / KCTC 15199 / TO-931)</name>
    <name type="common">Clostridium hiranonis</name>
    <dbReference type="NCBI Taxonomy" id="500633"/>
    <lineage>
        <taxon>Bacteria</taxon>
        <taxon>Bacillati</taxon>
        <taxon>Bacillota</taxon>
        <taxon>Clostridia</taxon>
        <taxon>Peptostreptococcales</taxon>
        <taxon>Peptostreptococcaceae</taxon>
        <taxon>Peptacetobacter</taxon>
    </lineage>
</organism>
<protein>
    <recommendedName>
        <fullName evidence="2">RiboL-PSP-HEPN domain-containing protein</fullName>
    </recommendedName>
</protein>
<feature type="domain" description="RiboL-PSP-HEPN" evidence="2">
    <location>
        <begin position="36"/>
        <end position="228"/>
    </location>
</feature>
<accession>B6FYH4</accession>
<keyword evidence="1" id="KW-0175">Coiled coil</keyword>
<dbReference type="EMBL" id="ABWP01000037">
    <property type="protein sequence ID" value="EEA85426.1"/>
    <property type="molecule type" value="Genomic_DNA"/>
</dbReference>
<evidence type="ECO:0000259" key="2">
    <source>
        <dbReference type="Pfam" id="PF18735"/>
    </source>
</evidence>
<reference evidence="3 4" key="1">
    <citation type="submission" date="2008-09" db="EMBL/GenBank/DDBJ databases">
        <authorList>
            <person name="Fulton L."/>
            <person name="Clifton S."/>
            <person name="Fulton B."/>
            <person name="Xu J."/>
            <person name="Minx P."/>
            <person name="Pepin K.H."/>
            <person name="Johnson M."/>
            <person name="Thiruvilangam P."/>
            <person name="Bhonagiri V."/>
            <person name="Nash W.E."/>
            <person name="Mardis E.R."/>
            <person name="Wilson R.K."/>
        </authorList>
    </citation>
    <scope>NUCLEOTIDE SEQUENCE [LARGE SCALE GENOMIC DNA]</scope>
    <source>
        <strain evidence="3 4">DSM 13275</strain>
    </source>
</reference>
<dbReference type="HOGENOM" id="CLU_099853_0_0_9"/>
<dbReference type="InterPro" id="IPR041519">
    <property type="entry name" value="HEPN_RiboL-PSP"/>
</dbReference>
<dbReference type="Pfam" id="PF18735">
    <property type="entry name" value="HEPN_RiboL-PSP"/>
    <property type="match status" value="1"/>
</dbReference>
<dbReference type="Proteomes" id="UP000003178">
    <property type="component" value="Unassembled WGS sequence"/>
</dbReference>
<proteinExistence type="predicted"/>
<name>B6FYH4_PEPHT</name>
<gene>
    <name evidence="3" type="ORF">CLOHIR_00926</name>
</gene>
<sequence>MNNNLDFTRRDSMVKDRVQKIPKAVSFSHEEIKSHFKENIKHIEDSLKILENNSLNVEDAANILRSQIMFLDSALDFYMHEITKYGMKKMFDGQWERNDKYLDFKISLDALHTISELNEKEFFNDIINKSISAETFMEFNSIKKQINMIGLDINVIARAAFYKKGDSTSPMNKMKEFLNTLYYRRNRIAHQSDRDPLTSVRSDIDVDFVKSNIDVVVKIVSAIDDEIEKKNN</sequence>
<comment type="caution">
    <text evidence="3">The sequence shown here is derived from an EMBL/GenBank/DDBJ whole genome shotgun (WGS) entry which is preliminary data.</text>
</comment>
<dbReference type="eggNOG" id="ENOG502ZQ01">
    <property type="taxonomic scope" value="Bacteria"/>
</dbReference>
<keyword evidence="4" id="KW-1185">Reference proteome</keyword>